<dbReference type="RefSeq" id="WP_087229004.1">
    <property type="nucleotide sequence ID" value="NZ_JAKNHQ010000002.1"/>
</dbReference>
<comment type="caution">
    <text evidence="1">The sequence shown here is derived from an EMBL/GenBank/DDBJ whole genome shotgun (WGS) entry which is preliminary data.</text>
</comment>
<dbReference type="Proteomes" id="UP001298681">
    <property type="component" value="Unassembled WGS sequence"/>
</dbReference>
<organism evidence="1 2">
    <name type="scientific">Anaeromassilibacillus senegalensis</name>
    <dbReference type="NCBI Taxonomy" id="1673717"/>
    <lineage>
        <taxon>Bacteria</taxon>
        <taxon>Bacillati</taxon>
        <taxon>Bacillota</taxon>
        <taxon>Clostridia</taxon>
        <taxon>Eubacteriales</taxon>
        <taxon>Acutalibacteraceae</taxon>
        <taxon>Anaeromassilibacillus</taxon>
    </lineage>
</organism>
<name>A0ABS9MFT8_9FIRM</name>
<evidence type="ECO:0000313" key="1">
    <source>
        <dbReference type="EMBL" id="MCG4609675.1"/>
    </source>
</evidence>
<keyword evidence="2" id="KW-1185">Reference proteome</keyword>
<evidence type="ECO:0000313" key="2">
    <source>
        <dbReference type="Proteomes" id="UP001298681"/>
    </source>
</evidence>
<accession>A0ABS9MFT8</accession>
<sequence>MDEIEQIYSGELYRPFLLYCERHHYKTMADLARCRFDQLAASEGLPPRLVSRIKTMFLMYVKQHTEAFLIDRRASRPAATQQKAQTTSNLEGELENFFKQNPDRLIRMPEVTKALSGKVKRSEVLDILERSDWCKVVDGTTFFYSSGC</sequence>
<proteinExistence type="predicted"/>
<dbReference type="EMBL" id="JAKNHQ010000002">
    <property type="protein sequence ID" value="MCG4609675.1"/>
    <property type="molecule type" value="Genomic_DNA"/>
</dbReference>
<protein>
    <submittedName>
        <fullName evidence="1">Uncharacterized protein</fullName>
    </submittedName>
</protein>
<reference evidence="1 2" key="1">
    <citation type="submission" date="2022-01" db="EMBL/GenBank/DDBJ databases">
        <title>Collection of gut derived symbiotic bacterial strains cultured from healthy donors.</title>
        <authorList>
            <person name="Lin H."/>
            <person name="Kohout C."/>
            <person name="Waligurski E."/>
            <person name="Pamer E.G."/>
        </authorList>
    </citation>
    <scope>NUCLEOTIDE SEQUENCE [LARGE SCALE GENOMIC DNA]</scope>
    <source>
        <strain evidence="1 2">DFI.7.58</strain>
    </source>
</reference>
<gene>
    <name evidence="1" type="ORF">L0P57_01770</name>
</gene>